<evidence type="ECO:0000313" key="2">
    <source>
        <dbReference type="Proteomes" id="UP000031631"/>
    </source>
</evidence>
<dbReference type="KEGG" id="tbn:TBH_C1764"/>
<reference evidence="1 2" key="1">
    <citation type="journal article" date="2014" name="PLoS ONE">
        <title>Physiological and genomic features of a novel sulfur-oxidizing gammaproteobacterium belonging to a previously uncultivated symbiotic lineage isolated from a hydrothermal vent.</title>
        <authorList>
            <person name="Nunoura T."/>
            <person name="Takaki Y."/>
            <person name="Kazama H."/>
            <person name="Kakuta J."/>
            <person name="Shimamura S."/>
            <person name="Makita H."/>
            <person name="Hirai M."/>
            <person name="Miyazaki M."/>
            <person name="Takai K."/>
        </authorList>
    </citation>
    <scope>NUCLEOTIDE SEQUENCE [LARGE SCALE GENOMIC DNA]</scope>
    <source>
        <strain evidence="1 2">Hiromi1</strain>
    </source>
</reference>
<dbReference type="EMBL" id="AP012273">
    <property type="protein sequence ID" value="BAO44681.1"/>
    <property type="molecule type" value="Genomic_DNA"/>
</dbReference>
<protein>
    <submittedName>
        <fullName evidence="1">Uncharacterized protein</fullName>
    </submittedName>
</protein>
<dbReference type="AlphaFoldDB" id="A0A7U6GJA2"/>
<organism evidence="1 2">
    <name type="scientific">Thiolapillus brandeum</name>
    <dbReference type="NCBI Taxonomy" id="1076588"/>
    <lineage>
        <taxon>Bacteria</taxon>
        <taxon>Pseudomonadati</taxon>
        <taxon>Pseudomonadota</taxon>
        <taxon>Gammaproteobacteria</taxon>
        <taxon>Chromatiales</taxon>
        <taxon>Sedimenticolaceae</taxon>
        <taxon>Thiolapillus</taxon>
    </lineage>
</organism>
<sequence length="131" mass="14505">MLPGKTTSHQSGSALLLCLEPIAMKDPQKNGFKELLELAKFRPPLTVAVVDAGETHVLQGIFEARDQGLLKPVLISRPQRIHKAAHGLGHSSVQEQSRPSVWVIPTNEEIVIARHTHQLTQKLFLDPDRPT</sequence>
<name>A0A7U6GJA2_9GAMM</name>
<keyword evidence="2" id="KW-1185">Reference proteome</keyword>
<gene>
    <name evidence="1" type="ORF">TBH_C1764</name>
</gene>
<proteinExistence type="predicted"/>
<dbReference type="SUPFAM" id="SSF53659">
    <property type="entry name" value="Isocitrate/Isopropylmalate dehydrogenase-like"/>
    <property type="match status" value="1"/>
</dbReference>
<dbReference type="Proteomes" id="UP000031631">
    <property type="component" value="Chromosome"/>
</dbReference>
<evidence type="ECO:0000313" key="1">
    <source>
        <dbReference type="EMBL" id="BAO44681.1"/>
    </source>
</evidence>
<accession>A0A7U6GJA2</accession>